<accession>A0A1Y5SU38</accession>
<name>A0A1Y5SU38_9RHOB</name>
<keyword evidence="2" id="KW-1185">Reference proteome</keyword>
<dbReference type="OrthoDB" id="9794403at2"/>
<evidence type="ECO:0000313" key="2">
    <source>
        <dbReference type="Proteomes" id="UP000193623"/>
    </source>
</evidence>
<gene>
    <name evidence="1" type="ORF">PSJ8397_02352</name>
</gene>
<dbReference type="GO" id="GO:0006313">
    <property type="term" value="P:DNA transposition"/>
    <property type="evidence" value="ECO:0007669"/>
    <property type="project" value="InterPro"/>
</dbReference>
<evidence type="ECO:0008006" key="3">
    <source>
        <dbReference type="Google" id="ProtNLM"/>
    </source>
</evidence>
<evidence type="ECO:0000313" key="1">
    <source>
        <dbReference type="EMBL" id="SLN45103.1"/>
    </source>
</evidence>
<dbReference type="RefSeq" id="WP_143515448.1">
    <property type="nucleotide sequence ID" value="NZ_FWFT01000003.1"/>
</dbReference>
<dbReference type="AlphaFoldDB" id="A0A1Y5SU38"/>
<dbReference type="Gene3D" id="3.30.70.1290">
    <property type="entry name" value="Transposase IS200-like"/>
    <property type="match status" value="1"/>
</dbReference>
<dbReference type="EMBL" id="FWFT01000003">
    <property type="protein sequence ID" value="SLN45103.1"/>
    <property type="molecule type" value="Genomic_DNA"/>
</dbReference>
<organism evidence="1 2">
    <name type="scientific">Pseudooctadecabacter jejudonensis</name>
    <dbReference type="NCBI Taxonomy" id="1391910"/>
    <lineage>
        <taxon>Bacteria</taxon>
        <taxon>Pseudomonadati</taxon>
        <taxon>Pseudomonadota</taxon>
        <taxon>Alphaproteobacteria</taxon>
        <taxon>Rhodobacterales</taxon>
        <taxon>Paracoccaceae</taxon>
        <taxon>Pseudooctadecabacter</taxon>
    </lineage>
</organism>
<dbReference type="GO" id="GO:0004803">
    <property type="term" value="F:transposase activity"/>
    <property type="evidence" value="ECO:0007669"/>
    <property type="project" value="InterPro"/>
</dbReference>
<sequence length="147" mass="16151">MDAPQAQPVAMNFTLADLSSDLLLREVCLLRDCVAVARAQWRFEIDAAVVLPAQMQMLAVFQTGAFGVRQAMAVIRQTFADHVGRDGTMWDGPIKYREVPQEAVPVRRAFIEAAPVRMGLVSDPSDWAYSSAHRLVPQARALGVNVA</sequence>
<protein>
    <recommendedName>
        <fullName evidence="3">Transposase IS200-like domain-containing protein</fullName>
    </recommendedName>
</protein>
<proteinExistence type="predicted"/>
<dbReference type="GO" id="GO:0003677">
    <property type="term" value="F:DNA binding"/>
    <property type="evidence" value="ECO:0007669"/>
    <property type="project" value="InterPro"/>
</dbReference>
<reference evidence="1 2" key="1">
    <citation type="submission" date="2017-03" db="EMBL/GenBank/DDBJ databases">
        <authorList>
            <person name="Afonso C.L."/>
            <person name="Miller P.J."/>
            <person name="Scott M.A."/>
            <person name="Spackman E."/>
            <person name="Goraichik I."/>
            <person name="Dimitrov K.M."/>
            <person name="Suarez D.L."/>
            <person name="Swayne D.E."/>
        </authorList>
    </citation>
    <scope>NUCLEOTIDE SEQUENCE [LARGE SCALE GENOMIC DNA]</scope>
    <source>
        <strain evidence="1 2">CECT 8397</strain>
    </source>
</reference>
<dbReference type="Proteomes" id="UP000193623">
    <property type="component" value="Unassembled WGS sequence"/>
</dbReference>
<dbReference type="InterPro" id="IPR036515">
    <property type="entry name" value="Transposase_17_sf"/>
</dbReference>